<accession>F9YTJ6</accession>
<dbReference type="Gene3D" id="3.40.50.150">
    <property type="entry name" value="Vaccinia Virus protein VP39"/>
    <property type="match status" value="1"/>
</dbReference>
<dbReference type="OrthoDB" id="9759819at2"/>
<dbReference type="GO" id="GO:0009007">
    <property type="term" value="F:site-specific DNA-methyltransferase (adenine-specific) activity"/>
    <property type="evidence" value="ECO:0007669"/>
    <property type="project" value="UniProtKB-EC"/>
</dbReference>
<keyword evidence="3" id="KW-0489">Methyltransferase</keyword>
<comment type="similarity">
    <text evidence="1">Belongs to the N(4)/N(6)-methyltransferase family.</text>
</comment>
<evidence type="ECO:0000313" key="4">
    <source>
        <dbReference type="Proteomes" id="UP000008895"/>
    </source>
</evidence>
<dbReference type="EC" id="2.1.1.72" evidence="3"/>
<evidence type="ECO:0000259" key="2">
    <source>
        <dbReference type="Pfam" id="PF02384"/>
    </source>
</evidence>
<keyword evidence="3" id="KW-0808">Transferase</keyword>
<keyword evidence="4" id="KW-1185">Reference proteome</keyword>
<dbReference type="REBASE" id="38101">
    <property type="entry name" value="CcaCc5ORF7380P"/>
</dbReference>
<dbReference type="GO" id="GO:0032259">
    <property type="term" value="P:methylation"/>
    <property type="evidence" value="ECO:0007669"/>
    <property type="project" value="UniProtKB-KW"/>
</dbReference>
<dbReference type="SUPFAM" id="SSF53335">
    <property type="entry name" value="S-adenosyl-L-methionine-dependent methyltransferases"/>
    <property type="match status" value="1"/>
</dbReference>
<dbReference type="EMBL" id="CP002113">
    <property type="protein sequence ID" value="AEK22858.1"/>
    <property type="molecule type" value="Genomic_DNA"/>
</dbReference>
<dbReference type="Pfam" id="PF02384">
    <property type="entry name" value="N6_Mtase"/>
    <property type="match status" value="1"/>
</dbReference>
<dbReference type="KEGG" id="ccm:Ccan_07380"/>
<feature type="domain" description="DNA methylase adenine-specific" evidence="2">
    <location>
        <begin position="295"/>
        <end position="336"/>
    </location>
</feature>
<dbReference type="eggNOG" id="COG0286">
    <property type="taxonomic scope" value="Bacteria"/>
</dbReference>
<organism evidence="3 4">
    <name type="scientific">Capnocytophaga canimorsus (strain 5)</name>
    <dbReference type="NCBI Taxonomy" id="860228"/>
    <lineage>
        <taxon>Bacteria</taxon>
        <taxon>Pseudomonadati</taxon>
        <taxon>Bacteroidota</taxon>
        <taxon>Flavobacteriia</taxon>
        <taxon>Flavobacteriales</taxon>
        <taxon>Flavobacteriaceae</taxon>
        <taxon>Capnocytophaga</taxon>
    </lineage>
</organism>
<dbReference type="AlphaFoldDB" id="F9YTJ6"/>
<sequence length="418" mass="48110">MSINQYVENLNKKFVLGNTTEHTFRGDLATLIELLAPNVLVTNEPKRQACGAPDYILTKNSLPIGFIEAKDMGDKDLLGENRNKEQFDRYKTSLENIIFTDYLSFYFYRNQECVAQIAIAQIVNGKIKPITDNFSEFEQLLGNFCSYNIENIKTASQLAELMAHKAKLLAQTIEQALLQDKENKEESSLYDQFKAFKEILIHDISEKNFADVYAQTITYGLFTARYHDPTLPTFSRIEAYNLLPKSNPFLKKLFGYLAGLEVDKRIEWIADDLIQVFLACDVTKMLNTYDYKQYKDPIVHFYEDFLEKYNPVQRKAMGVWYTPIPVVNFMVQALDHILKKHFNLPKGLADNSKVKVKIKQTSKGEGGYDQIEKEFHRVQLLDPATGTGMFLAQVVDYIHQKMQSQQGMWLGIGGYLNE</sequence>
<gene>
    <name evidence="3" type="ordered locus">Ccan_07380</name>
</gene>
<dbReference type="HOGENOM" id="CLU_009503_2_0_10"/>
<dbReference type="InterPro" id="IPR003356">
    <property type="entry name" value="DNA_methylase_A-5"/>
</dbReference>
<dbReference type="RefSeq" id="WP_013996849.1">
    <property type="nucleotide sequence ID" value="NC_015846.1"/>
</dbReference>
<evidence type="ECO:0000256" key="1">
    <source>
        <dbReference type="ARBA" id="ARBA00006594"/>
    </source>
</evidence>
<dbReference type="Proteomes" id="UP000008895">
    <property type="component" value="Chromosome"/>
</dbReference>
<dbReference type="InterPro" id="IPR029063">
    <property type="entry name" value="SAM-dependent_MTases_sf"/>
</dbReference>
<proteinExistence type="inferred from homology"/>
<dbReference type="GO" id="GO:0008170">
    <property type="term" value="F:N-methyltransferase activity"/>
    <property type="evidence" value="ECO:0007669"/>
    <property type="project" value="InterPro"/>
</dbReference>
<name>F9YTJ6_CAPCC</name>
<evidence type="ECO:0000313" key="3">
    <source>
        <dbReference type="EMBL" id="AEK22858.1"/>
    </source>
</evidence>
<dbReference type="PRINTS" id="PR00507">
    <property type="entry name" value="N12N6MTFRASE"/>
</dbReference>
<protein>
    <submittedName>
        <fullName evidence="3">Adenine specific DNA methyltransferase</fullName>
        <ecNumber evidence="3">2.1.1.72</ecNumber>
    </submittedName>
</protein>
<reference evidence="3 4" key="1">
    <citation type="journal article" date="2011" name="J. Bacteriol.">
        <title>Complete genome sequence of the dog commensal and human pathogen Capnocytophaga canimorsus strain 5.</title>
        <authorList>
            <person name="Manfredi P."/>
            <person name="Pagni M."/>
            <person name="Cornelis G.R."/>
        </authorList>
    </citation>
    <scope>NUCLEOTIDE SEQUENCE [LARGE SCALE GENOMIC DNA]</scope>
    <source>
        <strain evidence="4">5</strain>
    </source>
</reference>
<dbReference type="GO" id="GO:0003677">
    <property type="term" value="F:DNA binding"/>
    <property type="evidence" value="ECO:0007669"/>
    <property type="project" value="InterPro"/>
</dbReference>